<protein>
    <submittedName>
        <fullName evidence="11">SurA N-terminal domain-containing protein</fullName>
    </submittedName>
</protein>
<organism evidence="11 12">
    <name type="scientific">Campylobacter californiensis</name>
    <dbReference type="NCBI Taxonomy" id="1032243"/>
    <lineage>
        <taxon>Bacteria</taxon>
        <taxon>Pseudomonadati</taxon>
        <taxon>Campylobacterota</taxon>
        <taxon>Epsilonproteobacteria</taxon>
        <taxon>Campylobacterales</taxon>
        <taxon>Campylobacteraceae</taxon>
        <taxon>Campylobacter</taxon>
    </lineage>
</organism>
<dbReference type="AlphaFoldDB" id="A0AAW3ZT00"/>
<keyword evidence="2" id="KW-1003">Cell membrane</keyword>
<evidence type="ECO:0000256" key="4">
    <source>
        <dbReference type="ARBA" id="ARBA00022989"/>
    </source>
</evidence>
<dbReference type="GO" id="GO:0003755">
    <property type="term" value="F:peptidyl-prolyl cis-trans isomerase activity"/>
    <property type="evidence" value="ECO:0007669"/>
    <property type="project" value="InterPro"/>
</dbReference>
<keyword evidence="3 8" id="KW-0812">Transmembrane</keyword>
<feature type="domain" description="PpiC" evidence="9">
    <location>
        <begin position="241"/>
        <end position="357"/>
    </location>
</feature>
<evidence type="ECO:0000313" key="12">
    <source>
        <dbReference type="Proteomes" id="UP000650616"/>
    </source>
</evidence>
<comment type="subcellular location">
    <subcellularLocation>
        <location evidence="1">Cell membrane</location>
        <topology evidence="1">Single-pass type II membrane protein</topology>
    </subcellularLocation>
</comment>
<keyword evidence="6" id="KW-0143">Chaperone</keyword>
<evidence type="ECO:0000313" key="13">
    <source>
        <dbReference type="Proteomes" id="UP001318760"/>
    </source>
</evidence>
<dbReference type="Pfam" id="PF13624">
    <property type="entry name" value="SurA_N_3"/>
    <property type="match status" value="1"/>
</dbReference>
<evidence type="ECO:0000313" key="10">
    <source>
        <dbReference type="EMBL" id="MBE2985632.1"/>
    </source>
</evidence>
<sequence length="485" mass="56033">MITWMQKNKKYLVVTIWISVIAFVGAGFVGWGAYDLNNNRATSVATVGHRNISVQELQQKYNQIYDYYSNIFDGQFTQEKAEEIGLENIAMQAVIQDNLLLNFADDIGLSVSDEDVLKYIVADPSFQTDGAFNKNLYYDVLRRARINPNDYEKNLKRQILMDKINFILKTTATQKDIELMNAAFFMQDRVAVEIIKSDKNEITVNENELKQLWENNKNNYMTDTLYGLQTLYIESNNIDVNATELTAYYNDNKDKYKDSDDKIIAFENAKEQVLKDYSLEKNKTQALEKYIAVKKGEISTDSEIYVTENNATFDMQEIKEANLGETIKPFIYQNGYLITKIKSITPPQPMSFEAAREQVLEIYKFDKSKEILESKTKAALANFKGKDIGFISRDLNQTIDGLEIHEAQAFVSQLLESPNKKGYIVLDDKAVIYEILEQKLLTNDINNNYKQLVEQNIANLKNSELMQDLTNELQKRYVVKEYIKR</sequence>
<dbReference type="EMBL" id="LIWG01000002">
    <property type="protein sequence ID" value="MBE3607539.1"/>
    <property type="molecule type" value="Genomic_DNA"/>
</dbReference>
<keyword evidence="4 8" id="KW-1133">Transmembrane helix</keyword>
<feature type="transmembrane region" description="Helical" evidence="8">
    <location>
        <begin position="12"/>
        <end position="34"/>
    </location>
</feature>
<dbReference type="InterPro" id="IPR052029">
    <property type="entry name" value="PpiD_chaperone"/>
</dbReference>
<dbReference type="SUPFAM" id="SSF109998">
    <property type="entry name" value="Triger factor/SurA peptide-binding domain-like"/>
    <property type="match status" value="1"/>
</dbReference>
<evidence type="ECO:0000256" key="3">
    <source>
        <dbReference type="ARBA" id="ARBA00022692"/>
    </source>
</evidence>
<reference evidence="11 12" key="1">
    <citation type="submission" date="2015-08" db="EMBL/GenBank/DDBJ databases">
        <title>Comparative genomics of the Campylobacter concisus group.</title>
        <authorList>
            <person name="Yee E."/>
            <person name="Chapman M.H."/>
            <person name="Huynh S."/>
            <person name="Bono J.L."/>
            <person name="On S.L."/>
            <person name="St Leger J."/>
            <person name="Foster G."/>
            <person name="Parker C.T."/>
            <person name="Miller W.G."/>
        </authorList>
    </citation>
    <scope>NUCLEOTIDE SEQUENCE [LARGE SCALE GENOMIC DNA]</scope>
    <source>
        <strain evidence="11 12">RM9337</strain>
    </source>
</reference>
<comment type="caution">
    <text evidence="11">The sequence shown here is derived from an EMBL/GenBank/DDBJ whole genome shotgun (WGS) entry which is preliminary data.</text>
</comment>
<accession>A0AAW3ZT00</accession>
<evidence type="ECO:0000256" key="2">
    <source>
        <dbReference type="ARBA" id="ARBA00022475"/>
    </source>
</evidence>
<evidence type="ECO:0000256" key="8">
    <source>
        <dbReference type="SAM" id="Phobius"/>
    </source>
</evidence>
<evidence type="ECO:0000259" key="9">
    <source>
        <dbReference type="Pfam" id="PF13145"/>
    </source>
</evidence>
<dbReference type="PANTHER" id="PTHR47529:SF1">
    <property type="entry name" value="PERIPLASMIC CHAPERONE PPID"/>
    <property type="match status" value="1"/>
</dbReference>
<proteinExistence type="inferred from homology"/>
<evidence type="ECO:0000256" key="5">
    <source>
        <dbReference type="ARBA" id="ARBA00023136"/>
    </source>
</evidence>
<dbReference type="InterPro" id="IPR027304">
    <property type="entry name" value="Trigger_fact/SurA_dom_sf"/>
</dbReference>
<dbReference type="RefSeq" id="WP_170015487.1">
    <property type="nucleotide sequence ID" value="NZ_CP012545.1"/>
</dbReference>
<dbReference type="PANTHER" id="PTHR47529">
    <property type="entry name" value="PEPTIDYL-PROLYL CIS-TRANS ISOMERASE D"/>
    <property type="match status" value="1"/>
</dbReference>
<dbReference type="Proteomes" id="UP000650616">
    <property type="component" value="Unassembled WGS sequence"/>
</dbReference>
<evidence type="ECO:0000256" key="6">
    <source>
        <dbReference type="ARBA" id="ARBA00023186"/>
    </source>
</evidence>
<gene>
    <name evidence="10" type="ORF">CCAL12919_00585</name>
    <name evidence="11" type="ORF">CCAL9337_02190</name>
</gene>
<reference evidence="10 13" key="2">
    <citation type="submission" date="2020-10" db="EMBL/GenBank/DDBJ databases">
        <title>Campylobacter californiensis sp. nov. isolated from cattle and feral swine in California.</title>
        <authorList>
            <person name="Miller W.G."/>
        </authorList>
    </citation>
    <scope>NUCLEOTIDE SEQUENCE [LARGE SCALE GENOMIC DNA]</scope>
    <source>
        <strain evidence="10 13">RM12919</strain>
    </source>
</reference>
<dbReference type="Pfam" id="PF13145">
    <property type="entry name" value="Rotamase_2"/>
    <property type="match status" value="1"/>
</dbReference>
<evidence type="ECO:0000256" key="7">
    <source>
        <dbReference type="ARBA" id="ARBA00038408"/>
    </source>
</evidence>
<keyword evidence="12" id="KW-1185">Reference proteome</keyword>
<dbReference type="GO" id="GO:0005886">
    <property type="term" value="C:plasma membrane"/>
    <property type="evidence" value="ECO:0007669"/>
    <property type="project" value="UniProtKB-SubCell"/>
</dbReference>
<dbReference type="EMBL" id="JADBHS010000001">
    <property type="protein sequence ID" value="MBE2985632.1"/>
    <property type="molecule type" value="Genomic_DNA"/>
</dbReference>
<keyword evidence="5 8" id="KW-0472">Membrane</keyword>
<dbReference type="InterPro" id="IPR000297">
    <property type="entry name" value="PPIase_PpiC"/>
</dbReference>
<evidence type="ECO:0000313" key="11">
    <source>
        <dbReference type="EMBL" id="MBE3607539.1"/>
    </source>
</evidence>
<dbReference type="Proteomes" id="UP001318760">
    <property type="component" value="Unassembled WGS sequence"/>
</dbReference>
<dbReference type="Gene3D" id="1.10.4030.10">
    <property type="entry name" value="Porin chaperone SurA, peptide-binding domain"/>
    <property type="match status" value="1"/>
</dbReference>
<comment type="similarity">
    <text evidence="7">Belongs to the PpiD chaperone family.</text>
</comment>
<name>A0AAW3ZT00_9BACT</name>
<evidence type="ECO:0000256" key="1">
    <source>
        <dbReference type="ARBA" id="ARBA00004401"/>
    </source>
</evidence>